<evidence type="ECO:0000259" key="2">
    <source>
        <dbReference type="Pfam" id="PF03819"/>
    </source>
</evidence>
<organism evidence="3">
    <name type="scientific">uncultured Solirubrobacteraceae bacterium</name>
    <dbReference type="NCBI Taxonomy" id="1162706"/>
    <lineage>
        <taxon>Bacteria</taxon>
        <taxon>Bacillati</taxon>
        <taxon>Actinomycetota</taxon>
        <taxon>Thermoleophilia</taxon>
        <taxon>Solirubrobacterales</taxon>
        <taxon>Solirubrobacteraceae</taxon>
        <taxon>environmental samples</taxon>
    </lineage>
</organism>
<dbReference type="AlphaFoldDB" id="A0A6J4SSM5"/>
<dbReference type="GO" id="GO:0046061">
    <property type="term" value="P:dATP catabolic process"/>
    <property type="evidence" value="ECO:0007669"/>
    <property type="project" value="TreeGrafter"/>
</dbReference>
<dbReference type="CDD" id="cd11528">
    <property type="entry name" value="NTP-PPase_MazG_Nterm"/>
    <property type="match status" value="1"/>
</dbReference>
<feature type="domain" description="NTP pyrophosphohydrolase MazG-like" evidence="2">
    <location>
        <begin position="31"/>
        <end position="104"/>
    </location>
</feature>
<dbReference type="PANTHER" id="PTHR30522">
    <property type="entry name" value="NUCLEOSIDE TRIPHOSPHATE PYROPHOSPHOHYDROLASE"/>
    <property type="match status" value="1"/>
</dbReference>
<accession>A0A6J4SSM5</accession>
<dbReference type="InterPro" id="IPR004518">
    <property type="entry name" value="MazG-like_dom"/>
</dbReference>
<feature type="compositionally biased region" description="Basic and acidic residues" evidence="1">
    <location>
        <begin position="270"/>
        <end position="285"/>
    </location>
</feature>
<dbReference type="GO" id="GO:0047693">
    <property type="term" value="F:ATP diphosphatase activity"/>
    <property type="evidence" value="ECO:0007669"/>
    <property type="project" value="UniProtKB-EC"/>
</dbReference>
<dbReference type="NCBIfam" id="TIGR00444">
    <property type="entry name" value="mazG"/>
    <property type="match status" value="1"/>
</dbReference>
<dbReference type="Gene3D" id="1.10.287.1080">
    <property type="entry name" value="MazG-like"/>
    <property type="match status" value="2"/>
</dbReference>
<proteinExistence type="predicted"/>
<dbReference type="InterPro" id="IPR048015">
    <property type="entry name" value="NTP-PPase_MazG-like_N"/>
</dbReference>
<dbReference type="InterPro" id="IPR011551">
    <property type="entry name" value="NTP_PyrPHydrolase_MazG"/>
</dbReference>
<evidence type="ECO:0000313" key="3">
    <source>
        <dbReference type="EMBL" id="CAA9504153.1"/>
    </source>
</evidence>
<dbReference type="NCBIfam" id="NF007113">
    <property type="entry name" value="PRK09562.1"/>
    <property type="match status" value="1"/>
</dbReference>
<dbReference type="InterPro" id="IPR048011">
    <property type="entry name" value="NTP-PPase_MazG-like_C"/>
</dbReference>
<feature type="region of interest" description="Disordered" evidence="1">
    <location>
        <begin position="258"/>
        <end position="285"/>
    </location>
</feature>
<dbReference type="EC" id="3.6.1.8" evidence="3"/>
<dbReference type="GO" id="GO:0046052">
    <property type="term" value="P:UTP catabolic process"/>
    <property type="evidence" value="ECO:0007669"/>
    <property type="project" value="TreeGrafter"/>
</dbReference>
<protein>
    <submittedName>
        <fullName evidence="3">Nucleoside triphosphate pyrophosphohydrolase MazG</fullName>
        <ecNumber evidence="3">3.6.1.8</ecNumber>
    </submittedName>
</protein>
<sequence length="285" mass="31356">MSAPDELDGALRRLDELTRRLRRDCPWDRAQDARSIVPHTVDEAYELADAVGQGDDAKVLDELGDVLFQVHFLALLLEERGAGSLAEVAEHCHDKLVRRHPHVFGEVVAETPADVRRSWDRVKTTEAGREPGIFGDVPSNLPAPLLARKVQRRAASTGFDFDSIPYEAVEGELDELRAASTQEERFHEAGDVLFAAVNVARKLDVDPELALRAAAGRFRARVESAAVMAAAEGADWNDLHSERQLGYYAQARLSEHAAATGERAAFTPEDETRASATDDKQGDRP</sequence>
<dbReference type="CDD" id="cd11529">
    <property type="entry name" value="NTP-PPase_MazG_Cterm"/>
    <property type="match status" value="1"/>
</dbReference>
<name>A0A6J4SSM5_9ACTN</name>
<dbReference type="SUPFAM" id="SSF101386">
    <property type="entry name" value="all-alpha NTP pyrophosphatases"/>
    <property type="match status" value="2"/>
</dbReference>
<dbReference type="GO" id="GO:0006203">
    <property type="term" value="P:dGTP catabolic process"/>
    <property type="evidence" value="ECO:0007669"/>
    <property type="project" value="TreeGrafter"/>
</dbReference>
<dbReference type="PANTHER" id="PTHR30522:SF0">
    <property type="entry name" value="NUCLEOSIDE TRIPHOSPHATE PYROPHOSPHOHYDROLASE"/>
    <property type="match status" value="1"/>
</dbReference>
<dbReference type="GO" id="GO:0046047">
    <property type="term" value="P:TTP catabolic process"/>
    <property type="evidence" value="ECO:0007669"/>
    <property type="project" value="TreeGrafter"/>
</dbReference>
<dbReference type="GO" id="GO:0046081">
    <property type="term" value="P:dUTP catabolic process"/>
    <property type="evidence" value="ECO:0007669"/>
    <property type="project" value="TreeGrafter"/>
</dbReference>
<dbReference type="EMBL" id="CADCVP010000222">
    <property type="protein sequence ID" value="CAA9504153.1"/>
    <property type="molecule type" value="Genomic_DNA"/>
</dbReference>
<reference evidence="3" key="1">
    <citation type="submission" date="2020-02" db="EMBL/GenBank/DDBJ databases">
        <authorList>
            <person name="Meier V. D."/>
        </authorList>
    </citation>
    <scope>NUCLEOTIDE SEQUENCE</scope>
    <source>
        <strain evidence="3">AVDCRST_MAG69</strain>
    </source>
</reference>
<dbReference type="Pfam" id="PF03819">
    <property type="entry name" value="MazG"/>
    <property type="match status" value="1"/>
</dbReference>
<gene>
    <name evidence="3" type="ORF">AVDCRST_MAG69-2087</name>
</gene>
<dbReference type="GO" id="GO:0046076">
    <property type="term" value="P:dTTP catabolic process"/>
    <property type="evidence" value="ECO:0007669"/>
    <property type="project" value="TreeGrafter"/>
</dbReference>
<evidence type="ECO:0000256" key="1">
    <source>
        <dbReference type="SAM" id="MobiDB-lite"/>
    </source>
</evidence>
<keyword evidence="3" id="KW-0378">Hydrolase</keyword>